<dbReference type="AlphaFoldDB" id="A0A2J7Z9S6"/>
<name>A0A2J7Z9S6_STRMQ</name>
<dbReference type="RefSeq" id="WP_102934475.1">
    <property type="nucleotide sequence ID" value="NZ_LJIW01000001.1"/>
</dbReference>
<comment type="caution">
    <text evidence="1">The sequence shown here is derived from an EMBL/GenBank/DDBJ whole genome shotgun (WGS) entry which is preliminary data.</text>
</comment>
<gene>
    <name evidence="1" type="ORF">SMF913_13055</name>
</gene>
<protein>
    <submittedName>
        <fullName evidence="1">Uncharacterized protein</fullName>
    </submittedName>
</protein>
<evidence type="ECO:0000313" key="2">
    <source>
        <dbReference type="Proteomes" id="UP000236520"/>
    </source>
</evidence>
<keyword evidence="2" id="KW-1185">Reference proteome</keyword>
<dbReference type="Proteomes" id="UP000236520">
    <property type="component" value="Unassembled WGS sequence"/>
</dbReference>
<proteinExistence type="predicted"/>
<reference evidence="1 2" key="1">
    <citation type="submission" date="2015-09" db="EMBL/GenBank/DDBJ databases">
        <title>Genome sequence, genome mining and natural product profiling of a biocontrol bacterium Streptomyces malaysiensis F913.</title>
        <authorList>
            <person name="Xu Y."/>
            <person name="Wei J."/>
            <person name="Xie J."/>
            <person name="Li T."/>
            <person name="Zhou Z."/>
        </authorList>
    </citation>
    <scope>NUCLEOTIDE SEQUENCE [LARGE SCALE GENOMIC DNA]</scope>
    <source>
        <strain evidence="1 2">F913</strain>
    </source>
</reference>
<organism evidence="1 2">
    <name type="scientific">Streptomyces malaysiensis</name>
    <dbReference type="NCBI Taxonomy" id="92644"/>
    <lineage>
        <taxon>Bacteria</taxon>
        <taxon>Bacillati</taxon>
        <taxon>Actinomycetota</taxon>
        <taxon>Actinomycetes</taxon>
        <taxon>Kitasatosporales</taxon>
        <taxon>Streptomycetaceae</taxon>
        <taxon>Streptomyces</taxon>
        <taxon>Streptomyces violaceusniger group</taxon>
    </lineage>
</organism>
<accession>A0A2J7Z9S6</accession>
<evidence type="ECO:0000313" key="1">
    <source>
        <dbReference type="EMBL" id="PNG97030.1"/>
    </source>
</evidence>
<dbReference type="EMBL" id="LJIW01000001">
    <property type="protein sequence ID" value="PNG97030.1"/>
    <property type="molecule type" value="Genomic_DNA"/>
</dbReference>
<sequence>MIPISDIRFRTAGGAVVTVAADHEEGLFKYRFVARCGGCGESEYQDGSDYEFALSWPKKWADKHAMGCRALPQEAG</sequence>